<protein>
    <submittedName>
        <fullName evidence="1">Uncharacterized protein</fullName>
    </submittedName>
</protein>
<evidence type="ECO:0000313" key="2">
    <source>
        <dbReference type="Proteomes" id="UP000324222"/>
    </source>
</evidence>
<name>A0A5B7G9B4_PORTR</name>
<dbReference type="EMBL" id="VSRR010014302">
    <property type="protein sequence ID" value="MPC56850.1"/>
    <property type="molecule type" value="Genomic_DNA"/>
</dbReference>
<comment type="caution">
    <text evidence="1">The sequence shown here is derived from an EMBL/GenBank/DDBJ whole genome shotgun (WGS) entry which is preliminary data.</text>
</comment>
<accession>A0A5B7G9B4</accession>
<organism evidence="1 2">
    <name type="scientific">Portunus trituberculatus</name>
    <name type="common">Swimming crab</name>
    <name type="synonym">Neptunus trituberculatus</name>
    <dbReference type="NCBI Taxonomy" id="210409"/>
    <lineage>
        <taxon>Eukaryota</taxon>
        <taxon>Metazoa</taxon>
        <taxon>Ecdysozoa</taxon>
        <taxon>Arthropoda</taxon>
        <taxon>Crustacea</taxon>
        <taxon>Multicrustacea</taxon>
        <taxon>Malacostraca</taxon>
        <taxon>Eumalacostraca</taxon>
        <taxon>Eucarida</taxon>
        <taxon>Decapoda</taxon>
        <taxon>Pleocyemata</taxon>
        <taxon>Brachyura</taxon>
        <taxon>Eubrachyura</taxon>
        <taxon>Portunoidea</taxon>
        <taxon>Portunidae</taxon>
        <taxon>Portuninae</taxon>
        <taxon>Portunus</taxon>
    </lineage>
</organism>
<proteinExistence type="predicted"/>
<gene>
    <name evidence="1" type="ORF">E2C01_050816</name>
</gene>
<reference evidence="1 2" key="1">
    <citation type="submission" date="2019-05" db="EMBL/GenBank/DDBJ databases">
        <title>Another draft genome of Portunus trituberculatus and its Hox gene families provides insights of decapod evolution.</title>
        <authorList>
            <person name="Jeong J.-H."/>
            <person name="Song I."/>
            <person name="Kim S."/>
            <person name="Choi T."/>
            <person name="Kim D."/>
            <person name="Ryu S."/>
            <person name="Kim W."/>
        </authorList>
    </citation>
    <scope>NUCLEOTIDE SEQUENCE [LARGE SCALE GENOMIC DNA]</scope>
    <source>
        <tissue evidence="1">Muscle</tissue>
    </source>
</reference>
<keyword evidence="2" id="KW-1185">Reference proteome</keyword>
<dbReference type="Proteomes" id="UP000324222">
    <property type="component" value="Unassembled WGS sequence"/>
</dbReference>
<sequence length="122" mass="13328">MVAAMVVDVMAKPACENNMSTAQLRDLPLVKKPLSELLAKVSDDQLATRVYECFTQDGMDCGPCRQGELGQVVALLPVMLVDCQSSISNVCPSDLKEKSAKVVNAMSSTYRGTRYNEILLRL</sequence>
<dbReference type="AlphaFoldDB" id="A0A5B7G9B4"/>
<evidence type="ECO:0000313" key="1">
    <source>
        <dbReference type="EMBL" id="MPC56850.1"/>
    </source>
</evidence>